<evidence type="ECO:0008006" key="4">
    <source>
        <dbReference type="Google" id="ProtNLM"/>
    </source>
</evidence>
<dbReference type="EMBL" id="JBGORX010000005">
    <property type="protein sequence ID" value="MFJ1269379.1"/>
    <property type="molecule type" value="Genomic_DNA"/>
</dbReference>
<gene>
    <name evidence="2" type="ORF">ACD661_12500</name>
</gene>
<feature type="signal peptide" evidence="1">
    <location>
        <begin position="1"/>
        <end position="24"/>
    </location>
</feature>
<evidence type="ECO:0000313" key="3">
    <source>
        <dbReference type="Proteomes" id="UP001615550"/>
    </source>
</evidence>
<evidence type="ECO:0000313" key="2">
    <source>
        <dbReference type="EMBL" id="MFJ1269379.1"/>
    </source>
</evidence>
<proteinExistence type="predicted"/>
<reference evidence="2 3" key="1">
    <citation type="submission" date="2024-08" db="EMBL/GenBank/DDBJ databases">
        <title>Draft Genome Sequence of Legionella lytica strain DSB2004, Isolated From a Fire Sprinkler System.</title>
        <authorList>
            <person name="Everhart A.D."/>
            <person name="Kidane D.T."/>
            <person name="Farone A.L."/>
            <person name="Farone M.B."/>
        </authorList>
    </citation>
    <scope>NUCLEOTIDE SEQUENCE [LARGE SCALE GENOMIC DNA]</scope>
    <source>
        <strain evidence="2 3">DSB2004</strain>
    </source>
</reference>
<name>A0ABW8D9L0_9GAMM</name>
<feature type="chain" id="PRO_5046363196" description="Transmembrane protein" evidence="1">
    <location>
        <begin position="25"/>
        <end position="248"/>
    </location>
</feature>
<evidence type="ECO:0000256" key="1">
    <source>
        <dbReference type="SAM" id="SignalP"/>
    </source>
</evidence>
<sequence>MSFKLWRYFLVLPLTSLTASPINAQGQANLVLGLRGSDASVRTCSKSLQNCLISVSEPPVSCLSQPGTITITNNSRIVAKNIKAYSTNSNFINYVVANNSCPTNLNPNNSCTISFTTNTSISFLINNIIVKGTNTRSTFFDMQAIPCSTGTTTTIATDTNTLNNVTCDPPVTINVTNTGSVAALGLNFTVDDTYTTCTTTSCLPSLAPGESCEFSCTTTFDMSEGTSTGVISGNNTNSIPITLNLVGC</sequence>
<protein>
    <recommendedName>
        <fullName evidence="4">Transmembrane protein</fullName>
    </recommendedName>
</protein>
<accession>A0ABW8D9L0</accession>
<dbReference type="RefSeq" id="WP_400188202.1">
    <property type="nucleotide sequence ID" value="NZ_JBGORX010000005.1"/>
</dbReference>
<comment type="caution">
    <text evidence="2">The sequence shown here is derived from an EMBL/GenBank/DDBJ whole genome shotgun (WGS) entry which is preliminary data.</text>
</comment>
<dbReference type="Proteomes" id="UP001615550">
    <property type="component" value="Unassembled WGS sequence"/>
</dbReference>
<keyword evidence="3" id="KW-1185">Reference proteome</keyword>
<organism evidence="2 3">
    <name type="scientific">Legionella lytica</name>
    <dbReference type="NCBI Taxonomy" id="96232"/>
    <lineage>
        <taxon>Bacteria</taxon>
        <taxon>Pseudomonadati</taxon>
        <taxon>Pseudomonadota</taxon>
        <taxon>Gammaproteobacteria</taxon>
        <taxon>Legionellales</taxon>
        <taxon>Legionellaceae</taxon>
        <taxon>Legionella</taxon>
    </lineage>
</organism>
<keyword evidence="1" id="KW-0732">Signal</keyword>